<dbReference type="OrthoDB" id="4557262at2"/>
<keyword evidence="1" id="KW-0812">Transmembrane</keyword>
<proteinExistence type="predicted"/>
<reference evidence="3" key="1">
    <citation type="submission" date="2016-10" db="EMBL/GenBank/DDBJ databases">
        <authorList>
            <person name="Varghese N."/>
            <person name="Submissions S."/>
        </authorList>
    </citation>
    <scope>NUCLEOTIDE SEQUENCE [LARGE SCALE GENOMIC DNA]</scope>
    <source>
        <strain evidence="3">DSM 44142</strain>
    </source>
</reference>
<gene>
    <name evidence="2" type="ORF">SAMN04489765_0086</name>
</gene>
<organism evidence="2 3">
    <name type="scientific">Tsukamurella pulmonis</name>
    <dbReference type="NCBI Taxonomy" id="47312"/>
    <lineage>
        <taxon>Bacteria</taxon>
        <taxon>Bacillati</taxon>
        <taxon>Actinomycetota</taxon>
        <taxon>Actinomycetes</taxon>
        <taxon>Mycobacteriales</taxon>
        <taxon>Tsukamurellaceae</taxon>
        <taxon>Tsukamurella</taxon>
    </lineage>
</organism>
<dbReference type="RefSeq" id="WP_068563627.1">
    <property type="nucleotide sequence ID" value="NZ_FNLF01000002.1"/>
</dbReference>
<feature type="transmembrane region" description="Helical" evidence="1">
    <location>
        <begin position="40"/>
        <end position="65"/>
    </location>
</feature>
<keyword evidence="1" id="KW-1133">Transmembrane helix</keyword>
<evidence type="ECO:0000256" key="1">
    <source>
        <dbReference type="SAM" id="Phobius"/>
    </source>
</evidence>
<protein>
    <submittedName>
        <fullName evidence="2">Uncharacterized protein</fullName>
    </submittedName>
</protein>
<feature type="transmembrane region" description="Helical" evidence="1">
    <location>
        <begin position="77"/>
        <end position="101"/>
    </location>
</feature>
<dbReference type="AlphaFoldDB" id="A0A1H1A7G5"/>
<dbReference type="Proteomes" id="UP000183053">
    <property type="component" value="Unassembled WGS sequence"/>
</dbReference>
<evidence type="ECO:0000313" key="3">
    <source>
        <dbReference type="Proteomes" id="UP000183053"/>
    </source>
</evidence>
<name>A0A1H1A7G5_9ACTN</name>
<sequence length="102" mass="10365">MSITRTAGSAASHLNAAVTDQLAISPIPIPGLTDRLTNTVGGWIMGLVLLGCLIGFIVGAGFWVWDRYFEGHGGKKGIGGMCVAVVAAIAVYSAGSIFGAIS</sequence>
<dbReference type="STRING" id="47312.SAMN04489765_0086"/>
<accession>A0A1H1A7G5</accession>
<keyword evidence="3" id="KW-1185">Reference proteome</keyword>
<evidence type="ECO:0000313" key="2">
    <source>
        <dbReference type="EMBL" id="SDQ35530.1"/>
    </source>
</evidence>
<dbReference type="EMBL" id="FNLF01000002">
    <property type="protein sequence ID" value="SDQ35530.1"/>
    <property type="molecule type" value="Genomic_DNA"/>
</dbReference>
<keyword evidence="1" id="KW-0472">Membrane</keyword>